<accession>A0A7W7F8T6</accession>
<dbReference type="Proteomes" id="UP000566324">
    <property type="component" value="Unassembled WGS sequence"/>
</dbReference>
<protein>
    <submittedName>
        <fullName evidence="1">Uncharacterized protein</fullName>
    </submittedName>
</protein>
<dbReference type="AlphaFoldDB" id="A0A7W7F8T6"/>
<evidence type="ECO:0000313" key="1">
    <source>
        <dbReference type="EMBL" id="MBB4633982.1"/>
    </source>
</evidence>
<proteinExistence type="predicted"/>
<name>A0A7W7F8T6_9SPHN</name>
<sequence length="33" mass="3938">MKTLKVEAVYPMVFETFNDDAKQLPRFINDVYN</sequence>
<gene>
    <name evidence="1" type="ORF">GGQ98_003641</name>
</gene>
<organism evidence="1 2">
    <name type="scientific">Sphingosinicella soli</name>
    <dbReference type="NCBI Taxonomy" id="333708"/>
    <lineage>
        <taxon>Bacteria</taxon>
        <taxon>Pseudomonadati</taxon>
        <taxon>Pseudomonadota</taxon>
        <taxon>Alphaproteobacteria</taxon>
        <taxon>Sphingomonadales</taxon>
        <taxon>Sphingosinicellaceae</taxon>
        <taxon>Sphingosinicella</taxon>
    </lineage>
</organism>
<reference evidence="1 2" key="1">
    <citation type="submission" date="2020-08" db="EMBL/GenBank/DDBJ databases">
        <title>Genomic Encyclopedia of Type Strains, Phase IV (KMG-IV): sequencing the most valuable type-strain genomes for metagenomic binning, comparative biology and taxonomic classification.</title>
        <authorList>
            <person name="Goeker M."/>
        </authorList>
    </citation>
    <scope>NUCLEOTIDE SEQUENCE [LARGE SCALE GENOMIC DNA]</scope>
    <source>
        <strain evidence="1 2">DSM 17328</strain>
    </source>
</reference>
<keyword evidence="2" id="KW-1185">Reference proteome</keyword>
<evidence type="ECO:0000313" key="2">
    <source>
        <dbReference type="Proteomes" id="UP000566324"/>
    </source>
</evidence>
<dbReference type="EMBL" id="JACHNZ010000084">
    <property type="protein sequence ID" value="MBB4633982.1"/>
    <property type="molecule type" value="Genomic_DNA"/>
</dbReference>
<comment type="caution">
    <text evidence="1">The sequence shown here is derived from an EMBL/GenBank/DDBJ whole genome shotgun (WGS) entry which is preliminary data.</text>
</comment>